<dbReference type="PANTHER" id="PTHR43641">
    <property type="entry name" value="FORMATE ACETYLTRANSFERASE 3-RELATED"/>
    <property type="match status" value="1"/>
</dbReference>
<evidence type="ECO:0000256" key="1">
    <source>
        <dbReference type="ARBA" id="ARBA00022818"/>
    </source>
</evidence>
<evidence type="ECO:0000256" key="3">
    <source>
        <dbReference type="PROSITE-ProRule" id="PRU00493"/>
    </source>
</evidence>
<dbReference type="PANTHER" id="PTHR43641:SF2">
    <property type="entry name" value="DEHYDRATASE YBIW-RELATED"/>
    <property type="match status" value="1"/>
</dbReference>
<evidence type="ECO:0000259" key="5">
    <source>
        <dbReference type="PROSITE" id="PS51554"/>
    </source>
</evidence>
<feature type="domain" description="PFL" evidence="5">
    <location>
        <begin position="12"/>
        <end position="676"/>
    </location>
</feature>
<accession>A0AAC9QXR5</accession>
<evidence type="ECO:0000313" key="6">
    <source>
        <dbReference type="EMBL" id="ARD67515.1"/>
    </source>
</evidence>
<dbReference type="EMBL" id="CP019962">
    <property type="protein sequence ID" value="ARD67515.1"/>
    <property type="molecule type" value="Genomic_DNA"/>
</dbReference>
<dbReference type="Pfam" id="PF02901">
    <property type="entry name" value="PFL-like"/>
    <property type="match status" value="1"/>
</dbReference>
<dbReference type="KEGG" id="elim:B2M23_19105"/>
<feature type="modified residue" description="Glycine radical" evidence="3">
    <location>
        <position position="779"/>
    </location>
</feature>
<gene>
    <name evidence="6" type="ORF">B2M23_19105</name>
</gene>
<dbReference type="InterPro" id="IPR001150">
    <property type="entry name" value="Gly_radical"/>
</dbReference>
<dbReference type="Gene3D" id="3.20.70.20">
    <property type="match status" value="1"/>
</dbReference>
<name>A0AAC9QXR5_EUBLI</name>
<keyword evidence="2" id="KW-0456">Lyase</keyword>
<dbReference type="SUPFAM" id="SSF51998">
    <property type="entry name" value="PFL-like glycyl radical enzymes"/>
    <property type="match status" value="1"/>
</dbReference>
<dbReference type="PROSITE" id="PS51554">
    <property type="entry name" value="PFL"/>
    <property type="match status" value="1"/>
</dbReference>
<evidence type="ECO:0000259" key="4">
    <source>
        <dbReference type="PROSITE" id="PS51149"/>
    </source>
</evidence>
<keyword evidence="1 3" id="KW-0556">Organic radical</keyword>
<reference evidence="7" key="1">
    <citation type="journal article" date="2017" name="Sci. Rep.">
        <title>Determination of the Genome and Primary Transcriptome of Syngas Fermenting Eubacterium limosum ATCC 8486.</title>
        <authorList>
            <person name="Song Y."/>
            <person name="Shin J."/>
            <person name="Jeong Y."/>
            <person name="Jin S."/>
            <person name="Lee J.K."/>
            <person name="Kim D.R."/>
            <person name="Kim S.C."/>
            <person name="Cho S."/>
            <person name="Cho B.K."/>
        </authorList>
    </citation>
    <scope>NUCLEOTIDE SEQUENCE [LARGE SCALE GENOMIC DNA]</scope>
    <source>
        <strain evidence="7">ATCC 8486</strain>
    </source>
</reference>
<dbReference type="NCBIfam" id="TIGR01774">
    <property type="entry name" value="PFL2-3"/>
    <property type="match status" value="1"/>
</dbReference>
<proteinExistence type="predicted"/>
<protein>
    <submittedName>
        <fullName evidence="6">Formate C-acetyltransferase/glycerol dehydratase family glycyl radical enzyme</fullName>
    </submittedName>
</protein>
<dbReference type="Pfam" id="PF01228">
    <property type="entry name" value="Gly_radical"/>
    <property type="match status" value="1"/>
</dbReference>
<organism evidence="6 7">
    <name type="scientific">Eubacterium limosum</name>
    <dbReference type="NCBI Taxonomy" id="1736"/>
    <lineage>
        <taxon>Bacteria</taxon>
        <taxon>Bacillati</taxon>
        <taxon>Bacillota</taxon>
        <taxon>Clostridia</taxon>
        <taxon>Eubacteriales</taxon>
        <taxon>Eubacteriaceae</taxon>
        <taxon>Eubacterium</taxon>
    </lineage>
</organism>
<feature type="domain" description="Glycine radical" evidence="4">
    <location>
        <begin position="683"/>
        <end position="803"/>
    </location>
</feature>
<dbReference type="InterPro" id="IPR004184">
    <property type="entry name" value="PFL_dom"/>
</dbReference>
<dbReference type="PROSITE" id="PS51149">
    <property type="entry name" value="GLY_RADICAL_2"/>
    <property type="match status" value="1"/>
</dbReference>
<evidence type="ECO:0000313" key="7">
    <source>
        <dbReference type="Proteomes" id="UP000192391"/>
    </source>
</evidence>
<sequence length="803" mass="90447">MKSIEEGEKVRERFKRIRSDLIDRVPEICVDRCLLLTEAYQKYEKYPIVEKRAKALADVLSGMQIYIGDDELLVGNQARVPRAAPLFPEYDYEFVLSEMEDFEHRTSDRFIIKKEDKEKLRQVLPWWKDKTLKARATAMQPEAVLEDIKIGVLGWQGNITSGEGHIIPDYEMVLECGFSGLYSRVKTLIGNLVLTEPKDLEKFTFYRACESILKGCFDFIARYRDLAIEQQKRCEGSVRSSELKDISKRCDALLHRPPESFAEALQCVWFVQVILHIESNGHSLSFGRFDQYLYPFYKKDIENNILTQTEAEELLGCFYLKVFGNNKLRSWKTTQTQLGYPTYQNICLGGQKSDGSDAVNTLSWMCLDMLEEIRLPEPNIYIRIHEGTPDDFLNHAVKIVKKGLGMPSFVNDQVIIPSLLHRGVLPEDAVNYSTMGCTEVQVPGKWGYRANGKSKINLLRILEIVLDGGIDRKSGQKIMDGLTLLEECTTIEQIKNGYQKAIEHYMKLHVIADNINEMAMNALVPDAFCSLLVQDCLNRGKSIKEGGTIYDMISGTLVGIPNVGNAVYAIQKLVFEEKRITPQALSHALKTNFEEEGGEFIRTLLLNGAEKYGNDVDTVDEITKELSDYYVTEISKYKTLRDGKGPIGCCYTSSTVTITANIPCGASVGATPDGRKAGEPTAEGVSPSRNTLKNGLTAIFQSVGKLSNELFTGGQLLNIRINPATLQTREEEAKFAAVLRASGDLKCWHSQYNVLSNETLRDAQKHPENYADLMVRVAGYSALFTSLNSELQEDIIARTQFEL</sequence>
<dbReference type="AlphaFoldDB" id="A0AAC9QXR5"/>
<evidence type="ECO:0000256" key="2">
    <source>
        <dbReference type="ARBA" id="ARBA00023239"/>
    </source>
</evidence>
<dbReference type="InterPro" id="IPR010098">
    <property type="entry name" value="PFL2/GDeHydtase_fam"/>
</dbReference>
<dbReference type="GO" id="GO:0016829">
    <property type="term" value="F:lyase activity"/>
    <property type="evidence" value="ECO:0007669"/>
    <property type="project" value="UniProtKB-KW"/>
</dbReference>
<dbReference type="Proteomes" id="UP000192391">
    <property type="component" value="Chromosome"/>
</dbReference>
<dbReference type="GO" id="GO:0005829">
    <property type="term" value="C:cytosol"/>
    <property type="evidence" value="ECO:0007669"/>
    <property type="project" value="TreeGrafter"/>
</dbReference>
<dbReference type="InterPro" id="IPR051215">
    <property type="entry name" value="GRE"/>
</dbReference>